<dbReference type="PANTHER" id="PTHR23322">
    <property type="entry name" value="FAS-ASSOCIATED PROTEIN"/>
    <property type="match status" value="1"/>
</dbReference>
<dbReference type="InterPro" id="IPR050730">
    <property type="entry name" value="UBX_domain-protein"/>
</dbReference>
<dbReference type="Gene3D" id="3.40.30.10">
    <property type="entry name" value="Glutaredoxin"/>
    <property type="match status" value="1"/>
</dbReference>
<dbReference type="EMBL" id="JAPFFF010000014">
    <property type="protein sequence ID" value="KAK8870600.1"/>
    <property type="molecule type" value="Genomic_DNA"/>
</dbReference>
<dbReference type="InterPro" id="IPR036249">
    <property type="entry name" value="Thioredoxin-like_sf"/>
</dbReference>
<organism evidence="3 4">
    <name type="scientific">Tritrichomonas musculus</name>
    <dbReference type="NCBI Taxonomy" id="1915356"/>
    <lineage>
        <taxon>Eukaryota</taxon>
        <taxon>Metamonada</taxon>
        <taxon>Parabasalia</taxon>
        <taxon>Tritrichomonadida</taxon>
        <taxon>Tritrichomonadidae</taxon>
        <taxon>Tritrichomonas</taxon>
    </lineage>
</organism>
<sequence length="312" mass="36424">MDEQQLIYEPPMTFCNFFKQLFHHFTHGNAPYNPDPINFSNSRLPFTFPYDSHPGPIEDAIVDAKNLHRSLILFIYCLHNPLTPSIVNLLQKPSIANEIHENFVFLPLDVTWPEGWSVATQLEFQRMPLLAIIRPKGSSLWESRVFVKYEGKIGENTLLSSIRVELQERNPDNRIVEEQNNDFNEAILQDAENERIRREQAAEAQAQAQRAEEEAKKIDEEFEQLPSTDGLTDVTTIRFQFPDNNTRIHKFPRDCSVNLLFVFVRKFMHPKKFILLTGFPQFKINEDGQKLCDVYGEKNFIIHVEEEDEDDE</sequence>
<evidence type="ECO:0000313" key="4">
    <source>
        <dbReference type="Proteomes" id="UP001470230"/>
    </source>
</evidence>
<dbReference type="SUPFAM" id="SSF52833">
    <property type="entry name" value="Thioredoxin-like"/>
    <property type="match status" value="1"/>
</dbReference>
<dbReference type="Pfam" id="PF00789">
    <property type="entry name" value="UBX"/>
    <property type="match status" value="1"/>
</dbReference>
<feature type="coiled-coil region" evidence="1">
    <location>
        <begin position="194"/>
        <end position="221"/>
    </location>
</feature>
<accession>A0ABR2IZ91</accession>
<evidence type="ECO:0000256" key="1">
    <source>
        <dbReference type="SAM" id="Coils"/>
    </source>
</evidence>
<dbReference type="Proteomes" id="UP001470230">
    <property type="component" value="Unassembled WGS sequence"/>
</dbReference>
<protein>
    <recommendedName>
        <fullName evidence="2">UBX domain-containing protein</fullName>
    </recommendedName>
</protein>
<evidence type="ECO:0000259" key="2">
    <source>
        <dbReference type="PROSITE" id="PS50033"/>
    </source>
</evidence>
<evidence type="ECO:0000313" key="3">
    <source>
        <dbReference type="EMBL" id="KAK8870600.1"/>
    </source>
</evidence>
<dbReference type="PANTHER" id="PTHR23322:SF106">
    <property type="entry name" value="UBX DOMAIN-CONTAINING PROTEIN"/>
    <property type="match status" value="1"/>
</dbReference>
<comment type="caution">
    <text evidence="3">The sequence shown here is derived from an EMBL/GenBank/DDBJ whole genome shotgun (WGS) entry which is preliminary data.</text>
</comment>
<dbReference type="InterPro" id="IPR029071">
    <property type="entry name" value="Ubiquitin-like_domsf"/>
</dbReference>
<keyword evidence="1" id="KW-0175">Coiled coil</keyword>
<dbReference type="PROSITE" id="PS50033">
    <property type="entry name" value="UBX"/>
    <property type="match status" value="1"/>
</dbReference>
<dbReference type="InterPro" id="IPR001012">
    <property type="entry name" value="UBX_dom"/>
</dbReference>
<name>A0ABR2IZ91_9EUKA</name>
<feature type="domain" description="UBX" evidence="2">
    <location>
        <begin position="230"/>
        <end position="280"/>
    </location>
</feature>
<dbReference type="Gene3D" id="3.10.20.90">
    <property type="entry name" value="Phosphatidylinositol 3-kinase Catalytic Subunit, Chain A, domain 1"/>
    <property type="match status" value="1"/>
</dbReference>
<proteinExistence type="predicted"/>
<dbReference type="SUPFAM" id="SSF54236">
    <property type="entry name" value="Ubiquitin-like"/>
    <property type="match status" value="1"/>
</dbReference>
<keyword evidence="4" id="KW-1185">Reference proteome</keyword>
<reference evidence="3 4" key="1">
    <citation type="submission" date="2024-04" db="EMBL/GenBank/DDBJ databases">
        <title>Tritrichomonas musculus Genome.</title>
        <authorList>
            <person name="Alves-Ferreira E."/>
            <person name="Grigg M."/>
            <person name="Lorenzi H."/>
            <person name="Galac M."/>
        </authorList>
    </citation>
    <scope>NUCLEOTIDE SEQUENCE [LARGE SCALE GENOMIC DNA]</scope>
    <source>
        <strain evidence="3 4">EAF2021</strain>
    </source>
</reference>
<gene>
    <name evidence="3" type="ORF">M9Y10_008486</name>
</gene>